<keyword evidence="4" id="KW-1185">Reference proteome</keyword>
<gene>
    <name evidence="3" type="ORF">QO011_007308</name>
</gene>
<accession>A0ABU0JLL9</accession>
<evidence type="ECO:0000256" key="2">
    <source>
        <dbReference type="SAM" id="SignalP"/>
    </source>
</evidence>
<keyword evidence="1" id="KW-0472">Membrane</keyword>
<sequence>MSIVSILAYAFPAAAFAGAVGPTSHPRRRGWPGRFQTQADAELTAALSPAVLSSGHIVLNVFLRRQP</sequence>
<proteinExistence type="predicted"/>
<dbReference type="RefSeq" id="WP_307283607.1">
    <property type="nucleotide sequence ID" value="NZ_JAUSVX010000021.1"/>
</dbReference>
<evidence type="ECO:0000256" key="1">
    <source>
        <dbReference type="SAM" id="Phobius"/>
    </source>
</evidence>
<organism evidence="3 4">
    <name type="scientific">Labrys wisconsinensis</name>
    <dbReference type="NCBI Taxonomy" id="425677"/>
    <lineage>
        <taxon>Bacteria</taxon>
        <taxon>Pseudomonadati</taxon>
        <taxon>Pseudomonadota</taxon>
        <taxon>Alphaproteobacteria</taxon>
        <taxon>Hyphomicrobiales</taxon>
        <taxon>Xanthobacteraceae</taxon>
        <taxon>Labrys</taxon>
    </lineage>
</organism>
<protein>
    <submittedName>
        <fullName evidence="3">Uncharacterized protein</fullName>
    </submittedName>
</protein>
<keyword evidence="1" id="KW-1133">Transmembrane helix</keyword>
<keyword evidence="2" id="KW-0732">Signal</keyword>
<dbReference type="EMBL" id="JAUSVX010000021">
    <property type="protein sequence ID" value="MDQ0474268.1"/>
    <property type="molecule type" value="Genomic_DNA"/>
</dbReference>
<feature type="signal peptide" evidence="2">
    <location>
        <begin position="1"/>
        <end position="17"/>
    </location>
</feature>
<feature type="chain" id="PRO_5047100153" evidence="2">
    <location>
        <begin position="18"/>
        <end position="67"/>
    </location>
</feature>
<feature type="transmembrane region" description="Helical" evidence="1">
    <location>
        <begin position="43"/>
        <end position="63"/>
    </location>
</feature>
<keyword evidence="1" id="KW-0812">Transmembrane</keyword>
<evidence type="ECO:0000313" key="3">
    <source>
        <dbReference type="EMBL" id="MDQ0474268.1"/>
    </source>
</evidence>
<reference evidence="3 4" key="1">
    <citation type="submission" date="2023-07" db="EMBL/GenBank/DDBJ databases">
        <title>Genomic Encyclopedia of Type Strains, Phase IV (KMG-IV): sequencing the most valuable type-strain genomes for metagenomic binning, comparative biology and taxonomic classification.</title>
        <authorList>
            <person name="Goeker M."/>
        </authorList>
    </citation>
    <scope>NUCLEOTIDE SEQUENCE [LARGE SCALE GENOMIC DNA]</scope>
    <source>
        <strain evidence="3 4">DSM 19619</strain>
    </source>
</reference>
<evidence type="ECO:0000313" key="4">
    <source>
        <dbReference type="Proteomes" id="UP001242480"/>
    </source>
</evidence>
<dbReference type="Proteomes" id="UP001242480">
    <property type="component" value="Unassembled WGS sequence"/>
</dbReference>
<name>A0ABU0JLL9_9HYPH</name>
<comment type="caution">
    <text evidence="3">The sequence shown here is derived from an EMBL/GenBank/DDBJ whole genome shotgun (WGS) entry which is preliminary data.</text>
</comment>